<dbReference type="InterPro" id="IPR032421">
    <property type="entry name" value="PMT_4TMC"/>
</dbReference>
<protein>
    <recommendedName>
        <fullName evidence="2">Protein O-mannosyl-transferase C-terminal four TM domain-containing protein</fullName>
    </recommendedName>
</protein>
<reference evidence="3" key="1">
    <citation type="submission" date="2006-10" db="EMBL/GenBank/DDBJ databases">
        <authorList>
            <person name="Amadeo P."/>
            <person name="Zhao Q."/>
            <person name="Wortman J."/>
            <person name="Fraser-Liggett C."/>
            <person name="Carlton J."/>
        </authorList>
    </citation>
    <scope>NUCLEOTIDE SEQUENCE</scope>
    <source>
        <strain evidence="3">G3</strain>
    </source>
</reference>
<dbReference type="InterPro" id="IPR027005">
    <property type="entry name" value="PMT-like"/>
</dbReference>
<dbReference type="InParanoid" id="A2FZS1"/>
<gene>
    <name evidence="3" type="ORF">TVAG_485590</name>
</gene>
<evidence type="ECO:0000313" key="3">
    <source>
        <dbReference type="EMBL" id="EAX89585.1"/>
    </source>
</evidence>
<feature type="transmembrane region" description="Helical" evidence="1">
    <location>
        <begin position="57"/>
        <end position="78"/>
    </location>
</feature>
<evidence type="ECO:0000256" key="1">
    <source>
        <dbReference type="SAM" id="Phobius"/>
    </source>
</evidence>
<reference evidence="3" key="2">
    <citation type="journal article" date="2007" name="Science">
        <title>Draft genome sequence of the sexually transmitted pathogen Trichomonas vaginalis.</title>
        <authorList>
            <person name="Carlton J.M."/>
            <person name="Hirt R.P."/>
            <person name="Silva J.C."/>
            <person name="Delcher A.L."/>
            <person name="Schatz M."/>
            <person name="Zhao Q."/>
            <person name="Wortman J.R."/>
            <person name="Bidwell S.L."/>
            <person name="Alsmark U.C.M."/>
            <person name="Besteiro S."/>
            <person name="Sicheritz-Ponten T."/>
            <person name="Noel C.J."/>
            <person name="Dacks J.B."/>
            <person name="Foster P.G."/>
            <person name="Simillion C."/>
            <person name="Van de Peer Y."/>
            <person name="Miranda-Saavedra D."/>
            <person name="Barton G.J."/>
            <person name="Westrop G.D."/>
            <person name="Mueller S."/>
            <person name="Dessi D."/>
            <person name="Fiori P.L."/>
            <person name="Ren Q."/>
            <person name="Paulsen I."/>
            <person name="Zhang H."/>
            <person name="Bastida-Corcuera F.D."/>
            <person name="Simoes-Barbosa A."/>
            <person name="Brown M.T."/>
            <person name="Hayes R.D."/>
            <person name="Mukherjee M."/>
            <person name="Okumura C.Y."/>
            <person name="Schneider R."/>
            <person name="Smith A.J."/>
            <person name="Vanacova S."/>
            <person name="Villalvazo M."/>
            <person name="Haas B.J."/>
            <person name="Pertea M."/>
            <person name="Feldblyum T.V."/>
            <person name="Utterback T.R."/>
            <person name="Shu C.L."/>
            <person name="Osoegawa K."/>
            <person name="de Jong P.J."/>
            <person name="Hrdy I."/>
            <person name="Horvathova L."/>
            <person name="Zubacova Z."/>
            <person name="Dolezal P."/>
            <person name="Malik S.B."/>
            <person name="Logsdon J.M. Jr."/>
            <person name="Henze K."/>
            <person name="Gupta A."/>
            <person name="Wang C.C."/>
            <person name="Dunne R.L."/>
            <person name="Upcroft J.A."/>
            <person name="Upcroft P."/>
            <person name="White O."/>
            <person name="Salzberg S.L."/>
            <person name="Tang P."/>
            <person name="Chiu C.-H."/>
            <person name="Lee Y.-S."/>
            <person name="Embley T.M."/>
            <person name="Coombs G.H."/>
            <person name="Mottram J.C."/>
            <person name="Tachezy J."/>
            <person name="Fraser-Liggett C.M."/>
            <person name="Johnson P.J."/>
        </authorList>
    </citation>
    <scope>NUCLEOTIDE SEQUENCE [LARGE SCALE GENOMIC DNA]</scope>
    <source>
        <strain evidence="3">G3</strain>
    </source>
</reference>
<keyword evidence="1" id="KW-0812">Transmembrane</keyword>
<dbReference type="AlphaFoldDB" id="A2FZS1"/>
<feature type="transmembrane region" description="Helical" evidence="1">
    <location>
        <begin position="85"/>
        <end position="103"/>
    </location>
</feature>
<feature type="transmembrane region" description="Helical" evidence="1">
    <location>
        <begin position="140"/>
        <end position="162"/>
    </location>
</feature>
<evidence type="ECO:0000313" key="4">
    <source>
        <dbReference type="Proteomes" id="UP000001542"/>
    </source>
</evidence>
<dbReference type="OrthoDB" id="5561486at2759"/>
<dbReference type="PANTHER" id="PTHR10050:SF46">
    <property type="entry name" value="PROTEIN O-MANNOSYL-TRANSFERASE 2"/>
    <property type="match status" value="1"/>
</dbReference>
<dbReference type="Proteomes" id="UP000001542">
    <property type="component" value="Unassembled WGS sequence"/>
</dbReference>
<feature type="domain" description="Protein O-mannosyl-transferase C-terminal four TM" evidence="2">
    <location>
        <begin position="15"/>
        <end position="78"/>
    </location>
</feature>
<feature type="domain" description="Protein O-mannosyl-transferase C-terminal four TM" evidence="2">
    <location>
        <begin position="81"/>
        <end position="180"/>
    </location>
</feature>
<proteinExistence type="predicted"/>
<feature type="transmembrane region" description="Helical" evidence="1">
    <location>
        <begin position="115"/>
        <end position="133"/>
    </location>
</feature>
<accession>A2FZS1</accession>
<dbReference type="PANTHER" id="PTHR10050">
    <property type="entry name" value="DOLICHYL-PHOSPHATE-MANNOSE--PROTEIN MANNOSYLTRANSFERASE"/>
    <property type="match status" value="1"/>
</dbReference>
<evidence type="ECO:0000259" key="2">
    <source>
        <dbReference type="Pfam" id="PF16192"/>
    </source>
</evidence>
<keyword evidence="1" id="KW-0472">Membrane</keyword>
<dbReference type="VEuPathDB" id="TrichDB:TVAG_485590"/>
<dbReference type="VEuPathDB" id="TrichDB:TVAGG3_0507950"/>
<dbReference type="STRING" id="5722.A2FZS1"/>
<keyword evidence="1" id="KW-1133">Transmembrane helix</keyword>
<dbReference type="SMR" id="A2FZS1"/>
<keyword evidence="4" id="KW-1185">Reference proteome</keyword>
<sequence length="182" mass="21729">MEKHELSPIVATFTLIKTMLGSNFAINVEHPYASKWWQWPLQLGKGNWLWFHENKELWTVGTPAIWYFAFFMQFVSLFRVKSDRFVRGSIWIFVTYLISYLPFSLIKRVMWNYHYAIPLIFSIEMSCVSLSSFNNKFVKYFVPFVVIVAALINYLILLPVTIGSPINSAEYYRKFFFNNWHY</sequence>
<name>A2FZS1_TRIV3</name>
<dbReference type="EMBL" id="DS114186">
    <property type="protein sequence ID" value="EAX89585.1"/>
    <property type="molecule type" value="Genomic_DNA"/>
</dbReference>
<organism evidence="3 4">
    <name type="scientific">Trichomonas vaginalis (strain ATCC PRA-98 / G3)</name>
    <dbReference type="NCBI Taxonomy" id="412133"/>
    <lineage>
        <taxon>Eukaryota</taxon>
        <taxon>Metamonada</taxon>
        <taxon>Parabasalia</taxon>
        <taxon>Trichomonadida</taxon>
        <taxon>Trichomonadidae</taxon>
        <taxon>Trichomonas</taxon>
    </lineage>
</organism>
<dbReference type="Pfam" id="PF16192">
    <property type="entry name" value="PMT_4TMC"/>
    <property type="match status" value="2"/>
</dbReference>